<dbReference type="PANTHER" id="PTHR11104">
    <property type="entry name" value="AMINOGLYCOSIDE N3-ACETYLTRANSFERASE"/>
    <property type="match status" value="1"/>
</dbReference>
<proteinExistence type="inferred from homology"/>
<protein>
    <submittedName>
        <fullName evidence="4">Aminoglycoside acetyltransferase</fullName>
    </submittedName>
</protein>
<gene>
    <name evidence="4" type="ORF">FIE12Z_9677</name>
</gene>
<comment type="similarity">
    <text evidence="1">Belongs to the antibiotic N-acetyltransferase family.</text>
</comment>
<keyword evidence="5" id="KW-1185">Reference proteome</keyword>
<dbReference type="EMBL" id="PXXK01000322">
    <property type="protein sequence ID" value="RFN46076.1"/>
    <property type="molecule type" value="Genomic_DNA"/>
</dbReference>
<dbReference type="GO" id="GO:0008080">
    <property type="term" value="F:N-acetyltransferase activity"/>
    <property type="evidence" value="ECO:0007669"/>
    <property type="project" value="InterPro"/>
</dbReference>
<keyword evidence="3" id="KW-0012">Acyltransferase</keyword>
<dbReference type="InterPro" id="IPR028345">
    <property type="entry name" value="Antibiotic_NAT-like"/>
</dbReference>
<dbReference type="AlphaFoldDB" id="A0A395ME12"/>
<dbReference type="Proteomes" id="UP000265631">
    <property type="component" value="Unassembled WGS sequence"/>
</dbReference>
<dbReference type="SUPFAM" id="SSF110710">
    <property type="entry name" value="TTHA0583/YokD-like"/>
    <property type="match status" value="1"/>
</dbReference>
<dbReference type="GO" id="GO:0046677">
    <property type="term" value="P:response to antibiotic"/>
    <property type="evidence" value="ECO:0007669"/>
    <property type="project" value="InterPro"/>
</dbReference>
<organism evidence="4 5">
    <name type="scientific">Fusarium flagelliforme</name>
    <dbReference type="NCBI Taxonomy" id="2675880"/>
    <lineage>
        <taxon>Eukaryota</taxon>
        <taxon>Fungi</taxon>
        <taxon>Dikarya</taxon>
        <taxon>Ascomycota</taxon>
        <taxon>Pezizomycotina</taxon>
        <taxon>Sordariomycetes</taxon>
        <taxon>Hypocreomycetidae</taxon>
        <taxon>Hypocreales</taxon>
        <taxon>Nectriaceae</taxon>
        <taxon>Fusarium</taxon>
        <taxon>Fusarium incarnatum-equiseti species complex</taxon>
    </lineage>
</organism>
<evidence type="ECO:0000313" key="4">
    <source>
        <dbReference type="EMBL" id="RFN46076.1"/>
    </source>
</evidence>
<evidence type="ECO:0000256" key="2">
    <source>
        <dbReference type="ARBA" id="ARBA00022679"/>
    </source>
</evidence>
<dbReference type="InterPro" id="IPR003679">
    <property type="entry name" value="Amioglycoside_AcTrfase"/>
</dbReference>
<evidence type="ECO:0000313" key="5">
    <source>
        <dbReference type="Proteomes" id="UP000265631"/>
    </source>
</evidence>
<dbReference type="PANTHER" id="PTHR11104:SF0">
    <property type="entry name" value="SPBETA PROPHAGE-DERIVED AMINOGLYCOSIDE N(3')-ACETYLTRANSFERASE-LIKE PROTEIN YOKD"/>
    <property type="match status" value="1"/>
</dbReference>
<sequence>MTNDIDTVLTIQFRTYTNPVAIMPREPLKGPLCTKSSLTNGLRTLGLKPRDNVLVHCSLSSIGWINGGAETLTHSLLEVLTSEGTLVVPTQTSSNSDPSAWVDPPVPKDWWQTIRDTMPAFDPQTSRTQRMGVLAETVRTWPGAMRSMHPQTSFSAVGANAGLVTEGHALDCMFGKNSPLARLEELDAKVLLIGVGFDKCTCFHLAEYRTGAPKANNSFAALVDGNREWTTVSDVSVNDEGFGDLGGGFLKEGNVVEENIGAAKCYLFSLKEAVSFAERWMTLHRTSV</sequence>
<keyword evidence="2 4" id="KW-0808">Transferase</keyword>
<name>A0A395ME12_9HYPO</name>
<accession>A0A395ME12</accession>
<evidence type="ECO:0000256" key="1">
    <source>
        <dbReference type="ARBA" id="ARBA00006383"/>
    </source>
</evidence>
<evidence type="ECO:0000256" key="3">
    <source>
        <dbReference type="ARBA" id="ARBA00023315"/>
    </source>
</evidence>
<reference evidence="4 5" key="1">
    <citation type="journal article" date="2018" name="PLoS Pathog.">
        <title>Evolution of structural diversity of trichothecenes, a family of toxins produced by plant pathogenic and entomopathogenic fungi.</title>
        <authorList>
            <person name="Proctor R.H."/>
            <person name="McCormick S.P."/>
            <person name="Kim H.S."/>
            <person name="Cardoza R.E."/>
            <person name="Stanley A.M."/>
            <person name="Lindo L."/>
            <person name="Kelly A."/>
            <person name="Brown D.W."/>
            <person name="Lee T."/>
            <person name="Vaughan M.M."/>
            <person name="Alexander N.J."/>
            <person name="Busman M."/>
            <person name="Gutierrez S."/>
        </authorList>
    </citation>
    <scope>NUCLEOTIDE SEQUENCE [LARGE SCALE GENOMIC DNA]</scope>
    <source>
        <strain evidence="4 5">NRRL 13405</strain>
    </source>
</reference>
<dbReference type="Pfam" id="PF02522">
    <property type="entry name" value="Antibiotic_NAT"/>
    <property type="match status" value="1"/>
</dbReference>
<comment type="caution">
    <text evidence="4">The sequence shown here is derived from an EMBL/GenBank/DDBJ whole genome shotgun (WGS) entry which is preliminary data.</text>
</comment>